<protein>
    <submittedName>
        <fullName evidence="2">Uncharacterized protein</fullName>
    </submittedName>
</protein>
<organism evidence="2 3">
    <name type="scientific">Butyrivibrio fibrisolvens</name>
    <dbReference type="NCBI Taxonomy" id="831"/>
    <lineage>
        <taxon>Bacteria</taxon>
        <taxon>Bacillati</taxon>
        <taxon>Bacillota</taxon>
        <taxon>Clostridia</taxon>
        <taxon>Lachnospirales</taxon>
        <taxon>Lachnospiraceae</taxon>
        <taxon>Butyrivibrio</taxon>
    </lineage>
</organism>
<gene>
    <name evidence="2" type="ORF">SAMN04487884_11596</name>
</gene>
<evidence type="ECO:0000256" key="1">
    <source>
        <dbReference type="SAM" id="SignalP"/>
    </source>
</evidence>
<keyword evidence="1" id="KW-0732">Signal</keyword>
<dbReference type="Proteomes" id="UP000182584">
    <property type="component" value="Unassembled WGS sequence"/>
</dbReference>
<evidence type="ECO:0000313" key="3">
    <source>
        <dbReference type="Proteomes" id="UP000182584"/>
    </source>
</evidence>
<dbReference type="EMBL" id="FOGJ01000015">
    <property type="protein sequence ID" value="SER99186.1"/>
    <property type="molecule type" value="Genomic_DNA"/>
</dbReference>
<proteinExistence type="predicted"/>
<dbReference type="OrthoDB" id="9886327at2"/>
<dbReference type="AlphaFoldDB" id="A0A1H9TPS0"/>
<dbReference type="RefSeq" id="WP_074756686.1">
    <property type="nucleotide sequence ID" value="NZ_FOGJ01000015.1"/>
</dbReference>
<sequence>MSKRTSILKKLMIITTVMTMTLGGSMTAFAAEGGVCTCDEQTTVVVTVDEQAATENEKEILGNPDEQQTESETAIYEEYTKSDIDEFAKETAEEIEMGERYVDPENQKLATEYADDREEGEAPIDPLAEGNAHITITDSSLEDEDVLQGRTEIIANTKDNNIPLEADEESAEATIYFVSLNSTNTEVLDGKNIEAAVTVPVATDCDDPANAVAYVDPQLGTFDAIDKVALKYDAEHGTWTINITLKSSYSYKTIDGTDYPVSYYNYGTIYLVKYDAVKKEVVVEPVQPGVEPSSNENETVLAVVDASGVQSSTEVSTVAPVNDYYQFNLNAAKAIREAAYGSTVEIDAGEYVSFADFVIEEIDKRPDLTINVSYIDAANLHTREQIVIPARAVESDGTVLGESRIEEPETQYYGFKYVDSKINA</sequence>
<reference evidence="2 3" key="1">
    <citation type="submission" date="2016-10" db="EMBL/GenBank/DDBJ databases">
        <authorList>
            <person name="de Groot N.N."/>
        </authorList>
    </citation>
    <scope>NUCLEOTIDE SEQUENCE [LARGE SCALE GENOMIC DNA]</scope>
    <source>
        <strain evidence="2 3">AR40</strain>
    </source>
</reference>
<name>A0A1H9TPS0_BUTFI</name>
<feature type="chain" id="PRO_5010227620" evidence="1">
    <location>
        <begin position="31"/>
        <end position="424"/>
    </location>
</feature>
<feature type="signal peptide" evidence="1">
    <location>
        <begin position="1"/>
        <end position="30"/>
    </location>
</feature>
<evidence type="ECO:0000313" key="2">
    <source>
        <dbReference type="EMBL" id="SER99186.1"/>
    </source>
</evidence>
<accession>A0A1H9TPS0</accession>